<dbReference type="PANTHER" id="PTHR35908:SF1">
    <property type="entry name" value="CONSERVED PROTEIN"/>
    <property type="match status" value="1"/>
</dbReference>
<dbReference type="AlphaFoldDB" id="A0A542EQ84"/>
<dbReference type="Proteomes" id="UP000316298">
    <property type="component" value="Unassembled WGS sequence"/>
</dbReference>
<proteinExistence type="predicted"/>
<name>A0A542EQ84_9ACTN</name>
<dbReference type="Pfam" id="PF18029">
    <property type="entry name" value="Glyoxalase_6"/>
    <property type="match status" value="2"/>
</dbReference>
<keyword evidence="3" id="KW-1185">Reference proteome</keyword>
<dbReference type="Gene3D" id="3.10.180.10">
    <property type="entry name" value="2,3-Dihydroxybiphenyl 1,2-Dioxygenase, domain 1"/>
    <property type="match status" value="1"/>
</dbReference>
<reference evidence="2 3" key="1">
    <citation type="submission" date="2019-06" db="EMBL/GenBank/DDBJ databases">
        <title>Sequencing the genomes of 1000 actinobacteria strains.</title>
        <authorList>
            <person name="Klenk H.-P."/>
        </authorList>
    </citation>
    <scope>NUCLEOTIDE SEQUENCE [LARGE SCALE GENOMIC DNA]</scope>
    <source>
        <strain evidence="2 3">DSM 17305</strain>
    </source>
</reference>
<organism evidence="2 3">
    <name type="scientific">Kribbella jejuensis</name>
    <dbReference type="NCBI Taxonomy" id="236068"/>
    <lineage>
        <taxon>Bacteria</taxon>
        <taxon>Bacillati</taxon>
        <taxon>Actinomycetota</taxon>
        <taxon>Actinomycetes</taxon>
        <taxon>Propionibacteriales</taxon>
        <taxon>Kribbellaceae</taxon>
        <taxon>Kribbella</taxon>
    </lineage>
</organism>
<feature type="domain" description="Glyoxalase-like" evidence="1">
    <location>
        <begin position="242"/>
        <end position="306"/>
    </location>
</feature>
<feature type="domain" description="Glyoxalase-like" evidence="1">
    <location>
        <begin position="59"/>
        <end position="142"/>
    </location>
</feature>
<evidence type="ECO:0000313" key="2">
    <source>
        <dbReference type="EMBL" id="TQJ17485.1"/>
    </source>
</evidence>
<accession>A0A542EQ84</accession>
<gene>
    <name evidence="2" type="ORF">FB475_1604</name>
</gene>
<dbReference type="PANTHER" id="PTHR35908">
    <property type="entry name" value="HYPOTHETICAL FUSION PROTEIN"/>
    <property type="match status" value="1"/>
</dbReference>
<dbReference type="EMBL" id="VFMM01000001">
    <property type="protein sequence ID" value="TQJ17485.1"/>
    <property type="molecule type" value="Genomic_DNA"/>
</dbReference>
<protein>
    <recommendedName>
        <fullName evidence="1">Glyoxalase-like domain-containing protein</fullName>
    </recommendedName>
</protein>
<dbReference type="InterPro" id="IPR041581">
    <property type="entry name" value="Glyoxalase_6"/>
</dbReference>
<evidence type="ECO:0000313" key="3">
    <source>
        <dbReference type="Proteomes" id="UP000316298"/>
    </source>
</evidence>
<comment type="caution">
    <text evidence="2">The sequence shown here is derived from an EMBL/GenBank/DDBJ whole genome shotgun (WGS) entry which is preliminary data.</text>
</comment>
<evidence type="ECO:0000259" key="1">
    <source>
        <dbReference type="Pfam" id="PF18029"/>
    </source>
</evidence>
<dbReference type="InterPro" id="IPR029068">
    <property type="entry name" value="Glyas_Bleomycin-R_OHBP_Dase"/>
</dbReference>
<sequence>MTAWYDAPSHAAGAALAAAVAGDVDVRASGVRVWADDPAVAEAARKLGLTRGELQTLDVVIEAADPVAVQAFWDGVLGEDTLRRHPTFSVRRLDEPRPLRNRIHVDVVRPEEQVVQARAGREPSGPFGVMLADSEGNEVDLVPGELLAGTTDWYALFSAMVFYPNAPARFVIAVAELADDAGIPLQLDVRHEGVTIASAKDAWEDEHGGADPRFVALAQQIEGAAKDFGLEADPAPLRFVQFGIDALDIPAVRTFWTELLGYEEDPRPGVNDIHDPRGLNPVLFFQQLEQPRSQRNRIHFELTGENVGLVSDPEGNEVLIRTRKTCPST</sequence>